<feature type="chain" id="PRO_5008649649" description="SLH domain-containing protein" evidence="5">
    <location>
        <begin position="35"/>
        <end position="1962"/>
    </location>
</feature>
<dbReference type="PANTHER" id="PTHR39210:SF1">
    <property type="entry name" value="HEPARIN-SULFATE LYASE"/>
    <property type="match status" value="1"/>
</dbReference>
<dbReference type="PROSITE" id="PS51272">
    <property type="entry name" value="SLH"/>
    <property type="match status" value="3"/>
</dbReference>
<dbReference type="SUPFAM" id="SSF48230">
    <property type="entry name" value="Chondroitin AC/alginate lyase"/>
    <property type="match status" value="1"/>
</dbReference>
<dbReference type="Gene3D" id="1.50.10.100">
    <property type="entry name" value="Chondroitin AC/alginate lyase"/>
    <property type="match status" value="1"/>
</dbReference>
<dbReference type="Pfam" id="PF05426">
    <property type="entry name" value="Alginate_lyase"/>
    <property type="match status" value="1"/>
</dbReference>
<dbReference type="Pfam" id="PF12733">
    <property type="entry name" value="Cadherin-like"/>
    <property type="match status" value="2"/>
</dbReference>
<comment type="subcellular location">
    <subcellularLocation>
        <location evidence="1">Periplasm</location>
    </subcellularLocation>
</comment>
<name>A0A1C0ZXT5_9BACL</name>
<dbReference type="InterPro" id="IPR059177">
    <property type="entry name" value="GH29D-like_dom"/>
</dbReference>
<evidence type="ECO:0000313" key="7">
    <source>
        <dbReference type="EMBL" id="OCT12898.1"/>
    </source>
</evidence>
<dbReference type="Pfam" id="PF00395">
    <property type="entry name" value="SLH"/>
    <property type="match status" value="3"/>
</dbReference>
<organism evidence="7 8">
    <name type="scientific">Paenibacillus pectinilyticus</name>
    <dbReference type="NCBI Taxonomy" id="512399"/>
    <lineage>
        <taxon>Bacteria</taxon>
        <taxon>Bacillati</taxon>
        <taxon>Bacillota</taxon>
        <taxon>Bacilli</taxon>
        <taxon>Bacillales</taxon>
        <taxon>Paenibacillaceae</taxon>
        <taxon>Paenibacillus</taxon>
    </lineage>
</organism>
<dbReference type="InterPro" id="IPR008929">
    <property type="entry name" value="Chondroitin_lyas"/>
</dbReference>
<keyword evidence="2 5" id="KW-0732">Signal</keyword>
<dbReference type="Proteomes" id="UP000093309">
    <property type="component" value="Unassembled WGS sequence"/>
</dbReference>
<dbReference type="STRING" id="512399.A8709_21445"/>
<keyword evidence="8" id="KW-1185">Reference proteome</keyword>
<dbReference type="Gene3D" id="2.60.120.430">
    <property type="entry name" value="Galactose-binding lectin"/>
    <property type="match status" value="2"/>
</dbReference>
<protein>
    <recommendedName>
        <fullName evidence="6">SLH domain-containing protein</fullName>
    </recommendedName>
</protein>
<dbReference type="EMBL" id="LYPC01000026">
    <property type="protein sequence ID" value="OCT12898.1"/>
    <property type="molecule type" value="Genomic_DNA"/>
</dbReference>
<dbReference type="InterPro" id="IPR025883">
    <property type="entry name" value="Cadherin-like_domain"/>
</dbReference>
<feature type="domain" description="SLH" evidence="6">
    <location>
        <begin position="1841"/>
        <end position="1904"/>
    </location>
</feature>
<dbReference type="InterPro" id="IPR012480">
    <property type="entry name" value="Hepar_II_III_C"/>
</dbReference>
<evidence type="ECO:0000259" key="6">
    <source>
        <dbReference type="PROSITE" id="PS51272"/>
    </source>
</evidence>
<dbReference type="GO" id="GO:0042597">
    <property type="term" value="C:periplasmic space"/>
    <property type="evidence" value="ECO:0007669"/>
    <property type="project" value="UniProtKB-SubCell"/>
</dbReference>
<accession>A0A1C0ZXT5</accession>
<dbReference type="Pfam" id="PF13290">
    <property type="entry name" value="CHB_HEX_C_1"/>
    <property type="match status" value="1"/>
</dbReference>
<reference evidence="8" key="1">
    <citation type="submission" date="2016-05" db="EMBL/GenBank/DDBJ databases">
        <title>Paenibacillus oryzae. sp. nov., isolated from the rice root.</title>
        <authorList>
            <person name="Zhang J."/>
            <person name="Zhang X."/>
        </authorList>
    </citation>
    <scope>NUCLEOTIDE SEQUENCE [LARGE SCALE GENOMIC DNA]</scope>
    <source>
        <strain evidence="8">KCTC13222</strain>
    </source>
</reference>
<keyword evidence="3" id="KW-0574">Periplasm</keyword>
<evidence type="ECO:0000256" key="5">
    <source>
        <dbReference type="SAM" id="SignalP"/>
    </source>
</evidence>
<gene>
    <name evidence="7" type="ORF">A8709_21445</name>
</gene>
<dbReference type="PANTHER" id="PTHR39210">
    <property type="entry name" value="HEPARIN-SULFATE LYASE"/>
    <property type="match status" value="1"/>
</dbReference>
<evidence type="ECO:0000256" key="3">
    <source>
        <dbReference type="ARBA" id="ARBA00022764"/>
    </source>
</evidence>
<feature type="domain" description="SLH" evidence="6">
    <location>
        <begin position="1779"/>
        <end position="1840"/>
    </location>
</feature>
<dbReference type="Pfam" id="PF07940">
    <property type="entry name" value="Hepar_II_III_C"/>
    <property type="match status" value="1"/>
</dbReference>
<proteinExistence type="predicted"/>
<sequence length="1962" mass="213013">MSLHVFKKRMSMMLTALLLVSMFPLFVVPQAVDAAVPSFPISTQLNNMDSATNATGDTVGTAGVAVIANTDPQYIKEGTGSKKWLLAFNNGADVAGSALIYPKLAPNVDLKGYSTLKVWAYSVKARTGDQADKPIQIRFFMKGDTSNYYYYRVPLDWTGWKEIEVPLNVVQTQKSIDSLNNWGSLDYVRFDQAAVSGTTLDMGLQIYLDDLRLTNTGTVMPAIADKPSGEYINKVTVNLSSQSTPAALTKMYYKRVGIDSGFQLYTTPLTLTTDVTLITKSSITNVDSEETTYTYTFVYHDYVENVVANPPAGTYAEAKTIALTSETAGAAIYYKVEGVDTDYKLYTTPFLINQSQTISTKAEFEGKVSEVTSQAYTIDLSGSSSVPIGDTETFTGWTNMTPTAIPAVLGQKSGRWTDPTTAINITGITAPWKQNDQIEFWLYSEKASNKKVYFILECNIPDPGFDYFMSSFYVDWTGWKKVEIPFNKMLNSTGLADLANFHQIIIHPKWYDSDPAPDPTDRLYFDNFALAKNAVEPSIKQIDKSALPDSTLHYTFSLKNISDVDTAYQITPKTTFGTGYDVTVSGATPVVVKGAETDVDLEVKVPVSAQAGDTKKAIYTVKPLQGGKEVSIELNVKVGSSRVATKQHPYIMASQTQLDEAKAKVQSFGWAKDYLDAIKIKADEWLNKVVYYPSKPAGESTLYVCGDTPLVFDYDKPHEHQCPTDGTWLTGEDLDAGWRFTAHTVNIEAIRNLAITYSLSGDVRYAQKAKDMLLHYAELYPSYSLQALNGKLYYQSLDEAVQMIELVQAYDLIEPSGLFNAAEKYNVEQNLFAPSAKTLQGYDVGKSNWQTWHNAAIGAIGAVLEDKTLMDFSVLGRSGFNFQMANSVLSDGFWYEGAIGYHFYAQSALFFHAQALKSMGYDLFANANFKKTFDVTLQYAFPDLGIINGNDSGKYPTNLGAPGRVVPMDYEGVYAQYDDAVYGALLNKLYVDKARVRGGFIVPGNTSTGIVGEQAVFYGKDVIPTGGELPSSSINFTGIGHSVLRSGTGNDQLYALVDYGLHGGYHGHPDKLHLEIFGEGERLAPDLGIPPYSNSMYEKYYKKTFAHNTVMVDGNTQEIPAVNNVEVYEPTKLFMQSAPFNIMTNTSSKAYLGMDRYERTVAVTKDYMIDLFSVESATSRQYDWILHGIGAFTSGTTMDTFAGPLGTKDATSYFRNGTSKELSGEWDGAWKTVNGNGLKLFSLTSSPSTTSTMIVGEAPGPGNDTNAYIPTVVNRVYGNNAQFVSVLEPYKGASKIENVRRTDATHIVVNLKDGRKQLFYSNSAKEAVGQLQYYFVDGKNYATENVAITPSVNADELSLSADVQSGISSMTTVTYAPATTKVLWNGVEVPFTKDNGFVMVSVQVPPPPVVISHDALLAGLTVDQGELAFDAAQLDYSVDVPNSVSSLNVTVTKANAKQTLTVTGATYSTVTSDVYTYNASDLQVGANVIVVQVTAEDGIAMNPYQITVNRAPVVPIISSNADLSGITLSSGTISPGFATGITTYVSSVAYPVSRLTVTADVYDSHSMMTVNGVPIASGQASGWINLSVGANPITIVVTAQNGSSKTYTVTVTRDAQPTVPGDSGTTPSSNLPIISKNGELTLPLGKAGEVSLNNEVTVTIPADASGKELKVTIDKLVDTTKLLTGKDVLASPIFEILKNFTENFSKPITLTFAFDAASLKSDQRAAVFYFDEAKKVWVEVPGGKVNGNQITVDVNHFTKYAVFAVNQAEEVPGKELVVDTKLNLIDIAGHWAEADIRTALKAGIVHGYEDSTFKPNQFVSRAEFIVMLMNALHPNAGPEKLPSYTDCETIGEWAKQAIALAAKTNVVSGYGDGSFRPSEQLTRAQLAVVLANVLGASAVTSSAEVTFADASEIPSWALNAVGIAQKAGLMKGYAENRFGPLGIVTRAEAITVIVRLLQAQKK</sequence>
<dbReference type="Gene3D" id="2.70.98.70">
    <property type="match status" value="1"/>
</dbReference>
<comment type="caution">
    <text evidence="7">The sequence shown here is derived from an EMBL/GenBank/DDBJ whole genome shotgun (WGS) entry which is preliminary data.</text>
</comment>
<evidence type="ECO:0000256" key="2">
    <source>
        <dbReference type="ARBA" id="ARBA00022729"/>
    </source>
</evidence>
<dbReference type="InterPro" id="IPR001119">
    <property type="entry name" value="SLH_dom"/>
</dbReference>
<dbReference type="InterPro" id="IPR008397">
    <property type="entry name" value="Alginate_lyase_dom"/>
</dbReference>
<keyword evidence="4" id="KW-0456">Lyase</keyword>
<feature type="domain" description="SLH" evidence="6">
    <location>
        <begin position="1907"/>
        <end position="1962"/>
    </location>
</feature>
<dbReference type="GO" id="GO:0016829">
    <property type="term" value="F:lyase activity"/>
    <property type="evidence" value="ECO:0007669"/>
    <property type="project" value="UniProtKB-KW"/>
</dbReference>
<evidence type="ECO:0000256" key="1">
    <source>
        <dbReference type="ARBA" id="ARBA00004418"/>
    </source>
</evidence>
<evidence type="ECO:0000313" key="8">
    <source>
        <dbReference type="Proteomes" id="UP000093309"/>
    </source>
</evidence>
<evidence type="ECO:0000256" key="4">
    <source>
        <dbReference type="ARBA" id="ARBA00023239"/>
    </source>
</evidence>
<dbReference type="Gene3D" id="2.60.220.30">
    <property type="match status" value="1"/>
</dbReference>
<feature type="signal peptide" evidence="5">
    <location>
        <begin position="1"/>
        <end position="34"/>
    </location>
</feature>